<dbReference type="Pfam" id="PF00883">
    <property type="entry name" value="Peptidase_M17"/>
    <property type="match status" value="1"/>
</dbReference>
<dbReference type="InterPro" id="IPR011356">
    <property type="entry name" value="Leucine_aapep/pepB"/>
</dbReference>
<evidence type="ECO:0000313" key="7">
    <source>
        <dbReference type="Proteomes" id="UP000001949"/>
    </source>
</evidence>
<comment type="caution">
    <text evidence="6">The sequence shown here is derived from an EMBL/GenBank/DDBJ whole genome shotgun (WGS) entry which is preliminary data.</text>
</comment>
<dbReference type="Gene3D" id="3.40.220.10">
    <property type="entry name" value="Leucine Aminopeptidase, subunit E, domain 1"/>
    <property type="match status" value="1"/>
</dbReference>
<dbReference type="GO" id="GO:0005737">
    <property type="term" value="C:cytoplasm"/>
    <property type="evidence" value="ECO:0007669"/>
    <property type="project" value="InterPro"/>
</dbReference>
<dbReference type="VEuPathDB" id="PiroplasmaDB:TpMuguga_04g00561"/>
<keyword evidence="4 6" id="KW-0378">Hydrolase</keyword>
<evidence type="ECO:0000313" key="6">
    <source>
        <dbReference type="EMBL" id="EAN31913.1"/>
    </source>
</evidence>
<reference evidence="6 7" key="1">
    <citation type="journal article" date="2005" name="Science">
        <title>Genome sequence of Theileria parva, a bovine pathogen that transforms lymphocytes.</title>
        <authorList>
            <person name="Gardner M.J."/>
            <person name="Bishop R."/>
            <person name="Shah T."/>
            <person name="de Villiers E.P."/>
            <person name="Carlton J.M."/>
            <person name="Hall N."/>
            <person name="Ren Q."/>
            <person name="Paulsen I.T."/>
            <person name="Pain A."/>
            <person name="Berriman M."/>
            <person name="Wilson R.J.M."/>
            <person name="Sato S."/>
            <person name="Ralph S.A."/>
            <person name="Mann D.J."/>
            <person name="Xiong Z."/>
            <person name="Shallom S.J."/>
            <person name="Weidman J."/>
            <person name="Jiang L."/>
            <person name="Lynn J."/>
            <person name="Weaver B."/>
            <person name="Shoaibi A."/>
            <person name="Domingo A.R."/>
            <person name="Wasawo D."/>
            <person name="Crabtree J."/>
            <person name="Wortman J.R."/>
            <person name="Haas B."/>
            <person name="Angiuoli S.V."/>
            <person name="Creasy T.H."/>
            <person name="Lu C."/>
            <person name="Suh B."/>
            <person name="Silva J.C."/>
            <person name="Utterback T.R."/>
            <person name="Feldblyum T.V."/>
            <person name="Pertea M."/>
            <person name="Allen J."/>
            <person name="Nierman W.C."/>
            <person name="Taracha E.L.N."/>
            <person name="Salzberg S.L."/>
            <person name="White O.R."/>
            <person name="Fitzhugh H.A."/>
            <person name="Morzaria S."/>
            <person name="Venter J.C."/>
            <person name="Fraser C.M."/>
            <person name="Nene V."/>
        </authorList>
    </citation>
    <scope>NUCLEOTIDE SEQUENCE [LARGE SCALE GENOMIC DNA]</scope>
    <source>
        <strain evidence="6 7">Muguga</strain>
    </source>
</reference>
<gene>
    <name evidence="6" type="ordered locus">TP04_0561</name>
</gene>
<evidence type="ECO:0000256" key="3">
    <source>
        <dbReference type="ARBA" id="ARBA00022670"/>
    </source>
</evidence>
<accession>Q4N216</accession>
<dbReference type="GO" id="GO:0070006">
    <property type="term" value="F:metalloaminopeptidase activity"/>
    <property type="evidence" value="ECO:0007669"/>
    <property type="project" value="InterPro"/>
</dbReference>
<evidence type="ECO:0000256" key="4">
    <source>
        <dbReference type="ARBA" id="ARBA00022801"/>
    </source>
</evidence>
<dbReference type="EMBL" id="AAGK01000004">
    <property type="protein sequence ID" value="EAN31913.1"/>
    <property type="molecule type" value="Genomic_DNA"/>
</dbReference>
<feature type="domain" description="Cytosol aminopeptidase" evidence="5">
    <location>
        <begin position="375"/>
        <end position="382"/>
    </location>
</feature>
<dbReference type="Gene3D" id="3.40.630.10">
    <property type="entry name" value="Zn peptidases"/>
    <property type="match status" value="1"/>
</dbReference>
<dbReference type="GO" id="GO:0030145">
    <property type="term" value="F:manganese ion binding"/>
    <property type="evidence" value="ECO:0007669"/>
    <property type="project" value="InterPro"/>
</dbReference>
<comment type="similarity">
    <text evidence="1">Belongs to the peptidase M17 family.</text>
</comment>
<dbReference type="STRING" id="5875.Q4N216"/>
<dbReference type="InterPro" id="IPR000819">
    <property type="entry name" value="Peptidase_M17_C"/>
</dbReference>
<keyword evidence="7" id="KW-1185">Reference proteome</keyword>
<dbReference type="EC" id="3.4.11.1" evidence="6"/>
<evidence type="ECO:0000259" key="5">
    <source>
        <dbReference type="PROSITE" id="PS00631"/>
    </source>
</evidence>
<dbReference type="InParanoid" id="Q4N216"/>
<keyword evidence="3" id="KW-0645">Protease</keyword>
<evidence type="ECO:0000256" key="2">
    <source>
        <dbReference type="ARBA" id="ARBA00022438"/>
    </source>
</evidence>
<dbReference type="PANTHER" id="PTHR11963">
    <property type="entry name" value="LEUCINE AMINOPEPTIDASE-RELATED"/>
    <property type="match status" value="1"/>
</dbReference>
<dbReference type="CDD" id="cd00433">
    <property type="entry name" value="Peptidase_M17"/>
    <property type="match status" value="1"/>
</dbReference>
<keyword evidence="2 6" id="KW-0031">Aminopeptidase</keyword>
<dbReference type="FunCoup" id="Q4N216">
    <property type="interactions" value="123"/>
</dbReference>
<dbReference type="PRINTS" id="PR00481">
    <property type="entry name" value="LAMNOPPTDASE"/>
</dbReference>
<dbReference type="PROSITE" id="PS00631">
    <property type="entry name" value="CYTOSOL_AP"/>
    <property type="match status" value="1"/>
</dbReference>
<dbReference type="InterPro" id="IPR043472">
    <property type="entry name" value="Macro_dom-like"/>
</dbReference>
<dbReference type="KEGG" id="tpv:TP04_0561"/>
<dbReference type="eggNOG" id="KOG2597">
    <property type="taxonomic scope" value="Eukaryota"/>
</dbReference>
<organism evidence="6 7">
    <name type="scientific">Theileria parva</name>
    <name type="common">East coast fever infection agent</name>
    <dbReference type="NCBI Taxonomy" id="5875"/>
    <lineage>
        <taxon>Eukaryota</taxon>
        <taxon>Sar</taxon>
        <taxon>Alveolata</taxon>
        <taxon>Apicomplexa</taxon>
        <taxon>Aconoidasida</taxon>
        <taxon>Piroplasmida</taxon>
        <taxon>Theileriidae</taxon>
        <taxon>Theileria</taxon>
    </lineage>
</organism>
<dbReference type="OMA" id="LFYEYVT"/>
<proteinExistence type="inferred from homology"/>
<dbReference type="GO" id="GO:0006508">
    <property type="term" value="P:proteolysis"/>
    <property type="evidence" value="ECO:0007669"/>
    <property type="project" value="UniProtKB-KW"/>
</dbReference>
<dbReference type="SUPFAM" id="SSF52949">
    <property type="entry name" value="Macro domain-like"/>
    <property type="match status" value="1"/>
</dbReference>
<dbReference type="PANTHER" id="PTHR11963:SF23">
    <property type="entry name" value="CYTOSOL AMINOPEPTIDASE"/>
    <property type="match status" value="1"/>
</dbReference>
<protein>
    <submittedName>
        <fullName evidence="6">Leucine aminopeptidase, putative</fullName>
        <ecNumber evidence="6">3.4.11.1</ecNumber>
    </submittedName>
</protein>
<sequence length="541" mass="60482">MDVNEFPYTPFLGESVKFHFESADNVKPEDFNFPKGSLGVLHLAFASNKKPEGDESKDYSLQSLEYFPSSFYHKNSPLKQLATNNKFSASLGDKLESVGTRDDLEVLVEAVVGCGKKLELLTTDLATVANTLASVLTSNKLKHAALLLLDFTEEYVELLLTQLLFQLCPDNRFKKDNKHEFYLENLFVFNKHAKNLSHMQQRVKAFSESMDMAKQLTSAPPNYCNTVTVSEFFKKKLTSLGLKVKVLEYDDCKKLNMFCYLSVAQGSKFPPKFLHAVYKPEGEVKKRLAFVGKGLMFDSGGYNIKSSSSMIHYMKLDMAGFGTVFSAAYALAKLKPNNVELHFVGGLCENMLDANSYRPGDVVTASNGKTVEVLNTDAEGRVTLADSLYYAAQLNPDYLVDCATLTGAAMVALGVKCAAFYSNDEDLALLYENSYVKSNIYLLNFYTQYICFRARNAGELMWRMPLLKDYKDLLKSNIADYANVNFNGKCGSINGALFLKEFVDDKKWLHVDFAGPVFDFKNEKGTGFGVLTLLNFVLSLT</sequence>
<name>Q4N216_THEPA</name>
<evidence type="ECO:0000256" key="1">
    <source>
        <dbReference type="ARBA" id="ARBA00009528"/>
    </source>
</evidence>
<dbReference type="Proteomes" id="UP000001949">
    <property type="component" value="Unassembled WGS sequence"/>
</dbReference>
<dbReference type="SUPFAM" id="SSF53187">
    <property type="entry name" value="Zn-dependent exopeptidases"/>
    <property type="match status" value="1"/>
</dbReference>
<dbReference type="AlphaFoldDB" id="Q4N216"/>